<evidence type="ECO:0000256" key="1">
    <source>
        <dbReference type="ARBA" id="ARBA00004370"/>
    </source>
</evidence>
<evidence type="ECO:0000256" key="6">
    <source>
        <dbReference type="ARBA" id="ARBA00022741"/>
    </source>
</evidence>
<dbReference type="Proteomes" id="UP000031561">
    <property type="component" value="Unassembled WGS sequence"/>
</dbReference>
<feature type="domain" description="Protein kinase" evidence="15">
    <location>
        <begin position="35"/>
        <end position="300"/>
    </location>
</feature>
<evidence type="ECO:0000256" key="4">
    <source>
        <dbReference type="ARBA" id="ARBA00022679"/>
    </source>
</evidence>
<comment type="caution">
    <text evidence="16">The sequence shown here is derived from an EMBL/GenBank/DDBJ whole genome shotgun (WGS) entry which is preliminary data.</text>
</comment>
<keyword evidence="6" id="KW-0547">Nucleotide-binding</keyword>
<evidence type="ECO:0000256" key="14">
    <source>
        <dbReference type="SAM" id="Phobius"/>
    </source>
</evidence>
<dbReference type="InterPro" id="IPR007593">
    <property type="entry name" value="CD225/Dispanin_fam"/>
</dbReference>
<dbReference type="InterPro" id="IPR008271">
    <property type="entry name" value="Ser/Thr_kinase_AS"/>
</dbReference>
<keyword evidence="10 14" id="KW-0472">Membrane</keyword>
<dbReference type="EC" id="2.7.11.1" evidence="2"/>
<reference evidence="16 17" key="1">
    <citation type="journal article" date="2015" name="Genome Announc.">
        <title>Draft Genome Sequence of Filamentous Marine Cyanobacterium Lyngbya confervoides Strain BDU141951.</title>
        <authorList>
            <person name="Chandrababunaidu M.M."/>
            <person name="Sen D."/>
            <person name="Tripathy S."/>
        </authorList>
    </citation>
    <scope>NUCLEOTIDE SEQUENCE [LARGE SCALE GENOMIC DNA]</scope>
    <source>
        <strain evidence="16 17">BDU141951</strain>
    </source>
</reference>
<evidence type="ECO:0000313" key="16">
    <source>
        <dbReference type="EMBL" id="MCM1985154.1"/>
    </source>
</evidence>
<evidence type="ECO:0000256" key="9">
    <source>
        <dbReference type="ARBA" id="ARBA00022989"/>
    </source>
</evidence>
<organism evidence="16 17">
    <name type="scientific">Lyngbya confervoides BDU141951</name>
    <dbReference type="NCBI Taxonomy" id="1574623"/>
    <lineage>
        <taxon>Bacteria</taxon>
        <taxon>Bacillati</taxon>
        <taxon>Cyanobacteriota</taxon>
        <taxon>Cyanophyceae</taxon>
        <taxon>Oscillatoriophycideae</taxon>
        <taxon>Oscillatoriales</taxon>
        <taxon>Microcoleaceae</taxon>
        <taxon>Lyngbya</taxon>
    </lineage>
</organism>
<proteinExistence type="predicted"/>
<keyword evidence="9 14" id="KW-1133">Transmembrane helix</keyword>
<evidence type="ECO:0000256" key="12">
    <source>
        <dbReference type="ARBA" id="ARBA00048679"/>
    </source>
</evidence>
<dbReference type="PROSITE" id="PS50011">
    <property type="entry name" value="PROTEIN_KINASE_DOM"/>
    <property type="match status" value="1"/>
</dbReference>
<feature type="transmembrane region" description="Helical" evidence="14">
    <location>
        <begin position="455"/>
        <end position="477"/>
    </location>
</feature>
<keyword evidence="3" id="KW-0723">Serine/threonine-protein kinase</keyword>
<comment type="subcellular location">
    <subcellularLocation>
        <location evidence="1">Membrane</location>
    </subcellularLocation>
</comment>
<keyword evidence="4" id="KW-0808">Transferase</keyword>
<dbReference type="GO" id="GO:0004674">
    <property type="term" value="F:protein serine/threonine kinase activity"/>
    <property type="evidence" value="ECO:0007669"/>
    <property type="project" value="UniProtKB-KW"/>
</dbReference>
<dbReference type="CDD" id="cd14014">
    <property type="entry name" value="STKc_PknB_like"/>
    <property type="match status" value="1"/>
</dbReference>
<evidence type="ECO:0000256" key="7">
    <source>
        <dbReference type="ARBA" id="ARBA00022777"/>
    </source>
</evidence>
<dbReference type="SUPFAM" id="SSF56112">
    <property type="entry name" value="Protein kinase-like (PK-like)"/>
    <property type="match status" value="1"/>
</dbReference>
<evidence type="ECO:0000256" key="11">
    <source>
        <dbReference type="ARBA" id="ARBA00047899"/>
    </source>
</evidence>
<dbReference type="PROSITE" id="PS00108">
    <property type="entry name" value="PROTEIN_KINASE_ST"/>
    <property type="match status" value="1"/>
</dbReference>
<feature type="region of interest" description="Disordered" evidence="13">
    <location>
        <begin position="304"/>
        <end position="401"/>
    </location>
</feature>
<dbReference type="GO" id="GO:0016020">
    <property type="term" value="C:membrane"/>
    <property type="evidence" value="ECO:0007669"/>
    <property type="project" value="UniProtKB-SubCell"/>
</dbReference>
<accession>A0ABD4T9F7</accession>
<dbReference type="RefSeq" id="WP_201277215.1">
    <property type="nucleotide sequence ID" value="NZ_JTHE03000116.1"/>
</dbReference>
<dbReference type="PANTHER" id="PTHR24363:SF0">
    <property type="entry name" value="SERINE_THREONINE KINASE LIKE DOMAIN CONTAINING 1"/>
    <property type="match status" value="1"/>
</dbReference>
<comment type="catalytic activity">
    <reaction evidence="12">
        <text>L-seryl-[protein] + ATP = O-phospho-L-seryl-[protein] + ADP + H(+)</text>
        <dbReference type="Rhea" id="RHEA:17989"/>
        <dbReference type="Rhea" id="RHEA-COMP:9863"/>
        <dbReference type="Rhea" id="RHEA-COMP:11604"/>
        <dbReference type="ChEBI" id="CHEBI:15378"/>
        <dbReference type="ChEBI" id="CHEBI:29999"/>
        <dbReference type="ChEBI" id="CHEBI:30616"/>
        <dbReference type="ChEBI" id="CHEBI:83421"/>
        <dbReference type="ChEBI" id="CHEBI:456216"/>
        <dbReference type="EC" id="2.7.11.1"/>
    </reaction>
</comment>
<evidence type="ECO:0000259" key="15">
    <source>
        <dbReference type="PROSITE" id="PS50011"/>
    </source>
</evidence>
<keyword evidence="7" id="KW-0418">Kinase</keyword>
<protein>
    <recommendedName>
        <fullName evidence="2">non-specific serine/threonine protein kinase</fullName>
        <ecNumber evidence="2">2.7.11.1</ecNumber>
    </recommendedName>
</protein>
<dbReference type="InterPro" id="IPR000719">
    <property type="entry name" value="Prot_kinase_dom"/>
</dbReference>
<evidence type="ECO:0000256" key="5">
    <source>
        <dbReference type="ARBA" id="ARBA00022692"/>
    </source>
</evidence>
<comment type="catalytic activity">
    <reaction evidence="11">
        <text>L-threonyl-[protein] + ATP = O-phospho-L-threonyl-[protein] + ADP + H(+)</text>
        <dbReference type="Rhea" id="RHEA:46608"/>
        <dbReference type="Rhea" id="RHEA-COMP:11060"/>
        <dbReference type="Rhea" id="RHEA-COMP:11605"/>
        <dbReference type="ChEBI" id="CHEBI:15378"/>
        <dbReference type="ChEBI" id="CHEBI:30013"/>
        <dbReference type="ChEBI" id="CHEBI:30616"/>
        <dbReference type="ChEBI" id="CHEBI:61977"/>
        <dbReference type="ChEBI" id="CHEBI:456216"/>
        <dbReference type="EC" id="2.7.11.1"/>
    </reaction>
</comment>
<keyword evidence="5 14" id="KW-0812">Transmembrane</keyword>
<dbReference type="GO" id="GO:0005524">
    <property type="term" value="F:ATP binding"/>
    <property type="evidence" value="ECO:0007669"/>
    <property type="project" value="UniProtKB-KW"/>
</dbReference>
<keyword evidence="8" id="KW-0067">ATP-binding</keyword>
<dbReference type="EMBL" id="JTHE03000116">
    <property type="protein sequence ID" value="MCM1985154.1"/>
    <property type="molecule type" value="Genomic_DNA"/>
</dbReference>
<dbReference type="Gene3D" id="1.10.510.10">
    <property type="entry name" value="Transferase(Phosphotransferase) domain 1"/>
    <property type="match status" value="1"/>
</dbReference>
<dbReference type="Pfam" id="PF00069">
    <property type="entry name" value="Pkinase"/>
    <property type="match status" value="1"/>
</dbReference>
<dbReference type="NCBIfam" id="NF045510">
    <property type="entry name" value="4Cys_prefix_kin"/>
    <property type="match status" value="1"/>
</dbReference>
<dbReference type="Pfam" id="PF04505">
    <property type="entry name" value="CD225"/>
    <property type="match status" value="1"/>
</dbReference>
<evidence type="ECO:0000313" key="17">
    <source>
        <dbReference type="Proteomes" id="UP000031561"/>
    </source>
</evidence>
<sequence>MENLCINPRCPNPHQTDRQLFCQSCGSQLLLDGRYRVIQEIGGGGFGKTYEVQEARESTPKLLKVLINEQPKAIELFQREAMVLSSLNHPGIPKIMTDGYFEFFPKGVSDPLHCLVMEKIDGLNLEEYIQQSGQRPIDQKLMLRWLAEITAILKEIHHQQIFHRDIKPANIMLRTSGPLALVDFGTVRQISGTYMAKQAVGQVTGVISAGYTAPEQLNGQAVLQSDFFALGRTMVYLLTATEPSNLYDPHLDRVSWRHLVPKVDSRVVDLIDDMMARTPSQRPQSAEILLARVQDLQRAISALGSGGVSPPADAAVPPTEVQPPLGNLPSVGSTLPPRHAPPPPPSHGQYGQSGAVGPSSGSADPNSYPPGHNGSPNAYSQGPNSYPNPGPPYAAGGARPQSQSVPNYLPQAILTTLFCCLPFGIVAIIFASQVNTKLNNGDYLGAVAASNNAKLWCWISFGLGALVFVLYVIGIAASSS</sequence>
<evidence type="ECO:0000256" key="3">
    <source>
        <dbReference type="ARBA" id="ARBA00022527"/>
    </source>
</evidence>
<gene>
    <name evidence="16" type="ORF">QQ91_0020255</name>
</gene>
<dbReference type="PANTHER" id="PTHR24363">
    <property type="entry name" value="SERINE/THREONINE PROTEIN KINASE"/>
    <property type="match status" value="1"/>
</dbReference>
<evidence type="ECO:0000256" key="13">
    <source>
        <dbReference type="SAM" id="MobiDB-lite"/>
    </source>
</evidence>
<feature type="transmembrane region" description="Helical" evidence="14">
    <location>
        <begin position="412"/>
        <end position="434"/>
    </location>
</feature>
<dbReference type="InterPro" id="IPR011009">
    <property type="entry name" value="Kinase-like_dom_sf"/>
</dbReference>
<dbReference type="AlphaFoldDB" id="A0ABD4T9F7"/>
<evidence type="ECO:0000256" key="10">
    <source>
        <dbReference type="ARBA" id="ARBA00023136"/>
    </source>
</evidence>
<name>A0ABD4T9F7_9CYAN</name>
<dbReference type="SMART" id="SM00220">
    <property type="entry name" value="S_TKc"/>
    <property type="match status" value="1"/>
</dbReference>
<dbReference type="Gene3D" id="3.30.200.20">
    <property type="entry name" value="Phosphorylase Kinase, domain 1"/>
    <property type="match status" value="1"/>
</dbReference>
<keyword evidence="17" id="KW-1185">Reference proteome</keyword>
<evidence type="ECO:0000256" key="2">
    <source>
        <dbReference type="ARBA" id="ARBA00012513"/>
    </source>
</evidence>
<evidence type="ECO:0000256" key="8">
    <source>
        <dbReference type="ARBA" id="ARBA00022840"/>
    </source>
</evidence>